<keyword evidence="3" id="KW-1185">Reference proteome</keyword>
<sequence>LVCAALLSVQCLGSSNNNNSNNDSDAPEVGTSVLVFKVGAHADQEQSVLIDYPETSVASPVPQKEHQQPSPYWEPAHGSQAGEDKQRPYPPAAGESHYETCDDPHRQPYDEQQHHQSYDDPHHQSYDEQHHQPYDDQQQQHQAYDEQHQQSYDEQQHQSYDKPYHHAIPEPYRPSNAEPRHEKRPEYEEGERSDSRTESKESGGLRVGPDPLNPLAPYLLPSTDTLKLARGASRQELEGIRGDLQDSYLIPEVLSDTFDPEFPVTVCFDGEEIQLGQLLGVAQTQNEPTIEFDAPPGQYFAVAIVDPDAPSVSRHGYRSYRHYLLGNMSTRSFDTLTPYEPPSPSQGPAHRYLVVVLRQHGHIAFDQDDVPDSRVRFDVVKWGREHNMKPVAATYFMAKRSSSKKKARH</sequence>
<feature type="compositionally biased region" description="Basic and acidic residues" evidence="1">
    <location>
        <begin position="178"/>
        <end position="203"/>
    </location>
</feature>
<evidence type="ECO:0008006" key="4">
    <source>
        <dbReference type="Google" id="ProtNLM"/>
    </source>
</evidence>
<dbReference type="InterPro" id="IPR036610">
    <property type="entry name" value="PEBP-like_sf"/>
</dbReference>
<dbReference type="PANTHER" id="PTHR11362:SF82">
    <property type="entry name" value="PHOSPHATIDYLETHANOLAMINE-BINDING PROTEIN 4"/>
    <property type="match status" value="1"/>
</dbReference>
<dbReference type="SUPFAM" id="SSF49777">
    <property type="entry name" value="PEBP-like"/>
    <property type="match status" value="1"/>
</dbReference>
<gene>
    <name evidence="2" type="ORF">H4R18_005590</name>
</gene>
<dbReference type="Pfam" id="PF01161">
    <property type="entry name" value="PBP"/>
    <property type="match status" value="1"/>
</dbReference>
<feature type="compositionally biased region" description="Basic and acidic residues" evidence="1">
    <location>
        <begin position="154"/>
        <end position="168"/>
    </location>
</feature>
<protein>
    <recommendedName>
        <fullName evidence="4">PEBP-like protein</fullName>
    </recommendedName>
</protein>
<accession>A0A9W8H144</accession>
<dbReference type="Proteomes" id="UP001140217">
    <property type="component" value="Unassembled WGS sequence"/>
</dbReference>
<dbReference type="CDD" id="cd00866">
    <property type="entry name" value="PEBP_euk"/>
    <property type="match status" value="1"/>
</dbReference>
<dbReference type="InterPro" id="IPR008914">
    <property type="entry name" value="PEBP"/>
</dbReference>
<comment type="caution">
    <text evidence="2">The sequence shown here is derived from an EMBL/GenBank/DDBJ whole genome shotgun (WGS) entry which is preliminary data.</text>
</comment>
<dbReference type="Gene3D" id="3.90.280.10">
    <property type="entry name" value="PEBP-like"/>
    <property type="match status" value="1"/>
</dbReference>
<dbReference type="AlphaFoldDB" id="A0A9W8H144"/>
<feature type="non-terminal residue" evidence="2">
    <location>
        <position position="1"/>
    </location>
</feature>
<dbReference type="EMBL" id="JANBUL010000348">
    <property type="protein sequence ID" value="KAJ2776611.1"/>
    <property type="molecule type" value="Genomic_DNA"/>
</dbReference>
<feature type="compositionally biased region" description="Basic and acidic residues" evidence="1">
    <location>
        <begin position="96"/>
        <end position="134"/>
    </location>
</feature>
<dbReference type="PANTHER" id="PTHR11362">
    <property type="entry name" value="PHOSPHATIDYLETHANOLAMINE-BINDING PROTEIN"/>
    <property type="match status" value="1"/>
</dbReference>
<organism evidence="2 3">
    <name type="scientific">Coemansia javaensis</name>
    <dbReference type="NCBI Taxonomy" id="2761396"/>
    <lineage>
        <taxon>Eukaryota</taxon>
        <taxon>Fungi</taxon>
        <taxon>Fungi incertae sedis</taxon>
        <taxon>Zoopagomycota</taxon>
        <taxon>Kickxellomycotina</taxon>
        <taxon>Kickxellomycetes</taxon>
        <taxon>Kickxellales</taxon>
        <taxon>Kickxellaceae</taxon>
        <taxon>Coemansia</taxon>
    </lineage>
</organism>
<name>A0A9W8H144_9FUNG</name>
<reference evidence="2" key="1">
    <citation type="submission" date="2022-07" db="EMBL/GenBank/DDBJ databases">
        <title>Phylogenomic reconstructions and comparative analyses of Kickxellomycotina fungi.</title>
        <authorList>
            <person name="Reynolds N.K."/>
            <person name="Stajich J.E."/>
            <person name="Barry K."/>
            <person name="Grigoriev I.V."/>
            <person name="Crous P."/>
            <person name="Smith M.E."/>
        </authorList>
    </citation>
    <scope>NUCLEOTIDE SEQUENCE</scope>
    <source>
        <strain evidence="2">NBRC 105414</strain>
    </source>
</reference>
<dbReference type="OrthoDB" id="2506647at2759"/>
<evidence type="ECO:0000313" key="2">
    <source>
        <dbReference type="EMBL" id="KAJ2776611.1"/>
    </source>
</evidence>
<feature type="region of interest" description="Disordered" evidence="1">
    <location>
        <begin position="56"/>
        <end position="218"/>
    </location>
</feature>
<evidence type="ECO:0000256" key="1">
    <source>
        <dbReference type="SAM" id="MobiDB-lite"/>
    </source>
</evidence>
<evidence type="ECO:0000313" key="3">
    <source>
        <dbReference type="Proteomes" id="UP001140217"/>
    </source>
</evidence>
<dbReference type="InterPro" id="IPR035810">
    <property type="entry name" value="PEBP_euk"/>
</dbReference>
<proteinExistence type="predicted"/>